<name>A0A9P8FWP0_AURME</name>
<proteinExistence type="predicted"/>
<protein>
    <submittedName>
        <fullName evidence="3">Uncharacterized protein</fullName>
    </submittedName>
</protein>
<feature type="non-terminal residue" evidence="3">
    <location>
        <position position="1"/>
    </location>
</feature>
<comment type="caution">
    <text evidence="3">The sequence shown here is derived from an EMBL/GenBank/DDBJ whole genome shotgun (WGS) entry which is preliminary data.</text>
</comment>
<feature type="non-terminal residue" evidence="3">
    <location>
        <position position="259"/>
    </location>
</feature>
<evidence type="ECO:0000256" key="2">
    <source>
        <dbReference type="SAM" id="Phobius"/>
    </source>
</evidence>
<feature type="transmembrane region" description="Helical" evidence="2">
    <location>
        <begin position="34"/>
        <end position="56"/>
    </location>
</feature>
<feature type="region of interest" description="Disordered" evidence="1">
    <location>
        <begin position="142"/>
        <end position="197"/>
    </location>
</feature>
<feature type="region of interest" description="Disordered" evidence="1">
    <location>
        <begin position="212"/>
        <end position="259"/>
    </location>
</feature>
<evidence type="ECO:0000256" key="1">
    <source>
        <dbReference type="SAM" id="MobiDB-lite"/>
    </source>
</evidence>
<accession>A0A9P8FWP0</accession>
<feature type="compositionally biased region" description="Low complexity" evidence="1">
    <location>
        <begin position="1"/>
        <end position="24"/>
    </location>
</feature>
<keyword evidence="4" id="KW-1185">Reference proteome</keyword>
<keyword evidence="2" id="KW-0472">Membrane</keyword>
<dbReference type="AlphaFoldDB" id="A0A9P8FWP0"/>
<dbReference type="Proteomes" id="UP000729357">
    <property type="component" value="Unassembled WGS sequence"/>
</dbReference>
<feature type="region of interest" description="Disordered" evidence="1">
    <location>
        <begin position="1"/>
        <end position="25"/>
    </location>
</feature>
<reference evidence="3" key="1">
    <citation type="journal article" date="2021" name="J Fungi (Basel)">
        <title>Virulence traits and population genomics of the black yeast Aureobasidium melanogenum.</title>
        <authorList>
            <person name="Cernosa A."/>
            <person name="Sun X."/>
            <person name="Gostincar C."/>
            <person name="Fang C."/>
            <person name="Gunde-Cimerman N."/>
            <person name="Song Z."/>
        </authorList>
    </citation>
    <scope>NUCLEOTIDE SEQUENCE</scope>
    <source>
        <strain evidence="3">EXF-9298</strain>
    </source>
</reference>
<evidence type="ECO:0000313" key="3">
    <source>
        <dbReference type="EMBL" id="KAG9985091.1"/>
    </source>
</evidence>
<gene>
    <name evidence="3" type="ORF">KCU98_g4952</name>
</gene>
<sequence length="259" mass="27166">LSITTATASSESNTSNPSSTPLKSTSHKLSSQEIAGISFGAVAAAAILSLILFALYRRRHARQAATVAAVNNKHGSFPESAWLYDPRMTPAVASPHRSGSPVSSMHSSVSSSASRRDETLLSAIAIPAVLPQRHVSNPVGRALTSNPHSAAKRHRVSSSVPEFKLLPPTPSAAAAANDSTIPSPIAEVTTPQETKRESLPAILKIGGGKKRPLTAAPVMQKVNTRPNKPLPPRPVINAKDRPFSFEAGDDGAQQFGIAK</sequence>
<reference evidence="3" key="2">
    <citation type="submission" date="2021-08" db="EMBL/GenBank/DDBJ databases">
        <authorList>
            <person name="Gostincar C."/>
            <person name="Sun X."/>
            <person name="Song Z."/>
            <person name="Gunde-Cimerman N."/>
        </authorList>
    </citation>
    <scope>NUCLEOTIDE SEQUENCE</scope>
    <source>
        <strain evidence="3">EXF-9298</strain>
    </source>
</reference>
<dbReference type="EMBL" id="JAHFXS010000425">
    <property type="protein sequence ID" value="KAG9985091.1"/>
    <property type="molecule type" value="Genomic_DNA"/>
</dbReference>
<organism evidence="3 4">
    <name type="scientific">Aureobasidium melanogenum</name>
    <name type="common">Aureobasidium pullulans var. melanogenum</name>
    <dbReference type="NCBI Taxonomy" id="46634"/>
    <lineage>
        <taxon>Eukaryota</taxon>
        <taxon>Fungi</taxon>
        <taxon>Dikarya</taxon>
        <taxon>Ascomycota</taxon>
        <taxon>Pezizomycotina</taxon>
        <taxon>Dothideomycetes</taxon>
        <taxon>Dothideomycetidae</taxon>
        <taxon>Dothideales</taxon>
        <taxon>Saccotheciaceae</taxon>
        <taxon>Aureobasidium</taxon>
    </lineage>
</organism>
<keyword evidence="2" id="KW-0812">Transmembrane</keyword>
<keyword evidence="2" id="KW-1133">Transmembrane helix</keyword>
<evidence type="ECO:0000313" key="4">
    <source>
        <dbReference type="Proteomes" id="UP000729357"/>
    </source>
</evidence>